<sequence>MSDDEVRLLIGDLQDGTGLLDNALQANALVVVKSIQSASESTFINKLSTPFTGFRLLHRPRAFGCFYTPTFVSDFGFNIFPNQLVGRPSEGFDAENTPLSDPRRGEDLDKPLQG</sequence>
<name>A0A0K0DRM4_ANGCA</name>
<reference evidence="3" key="2">
    <citation type="submission" date="2017-02" db="UniProtKB">
        <authorList>
            <consortium name="WormBaseParasite"/>
        </authorList>
    </citation>
    <scope>IDENTIFICATION</scope>
</reference>
<protein>
    <submittedName>
        <fullName evidence="3">Uncharacterized protein</fullName>
    </submittedName>
</protein>
<feature type="compositionally biased region" description="Basic and acidic residues" evidence="1">
    <location>
        <begin position="101"/>
        <end position="114"/>
    </location>
</feature>
<organism evidence="2 3">
    <name type="scientific">Angiostrongylus cantonensis</name>
    <name type="common">Rat lungworm</name>
    <dbReference type="NCBI Taxonomy" id="6313"/>
    <lineage>
        <taxon>Eukaryota</taxon>
        <taxon>Metazoa</taxon>
        <taxon>Ecdysozoa</taxon>
        <taxon>Nematoda</taxon>
        <taxon>Chromadorea</taxon>
        <taxon>Rhabditida</taxon>
        <taxon>Rhabditina</taxon>
        <taxon>Rhabditomorpha</taxon>
        <taxon>Strongyloidea</taxon>
        <taxon>Metastrongylidae</taxon>
        <taxon>Angiostrongylus</taxon>
    </lineage>
</organism>
<accession>A0A0K0DRM4</accession>
<dbReference type="WBParaSite" id="ACAC_0001441301-mRNA-1">
    <property type="protein sequence ID" value="ACAC_0001441301-mRNA-1"/>
    <property type="gene ID" value="ACAC_0001441301"/>
</dbReference>
<reference evidence="2" key="1">
    <citation type="submission" date="2012-09" db="EMBL/GenBank/DDBJ databases">
        <authorList>
            <person name="Martin A.A."/>
        </authorList>
    </citation>
    <scope>NUCLEOTIDE SEQUENCE</scope>
</reference>
<proteinExistence type="predicted"/>
<evidence type="ECO:0000256" key="1">
    <source>
        <dbReference type="SAM" id="MobiDB-lite"/>
    </source>
</evidence>
<evidence type="ECO:0000313" key="2">
    <source>
        <dbReference type="Proteomes" id="UP000035642"/>
    </source>
</evidence>
<keyword evidence="2" id="KW-1185">Reference proteome</keyword>
<feature type="region of interest" description="Disordered" evidence="1">
    <location>
        <begin position="89"/>
        <end position="114"/>
    </location>
</feature>
<evidence type="ECO:0000313" key="3">
    <source>
        <dbReference type="WBParaSite" id="ACAC_0001441301-mRNA-1"/>
    </source>
</evidence>
<dbReference type="AlphaFoldDB" id="A0A0K0DRM4"/>
<dbReference type="Proteomes" id="UP000035642">
    <property type="component" value="Unassembled WGS sequence"/>
</dbReference>